<accession>A0A0A9C745</accession>
<reference evidence="1" key="1">
    <citation type="submission" date="2014-09" db="EMBL/GenBank/DDBJ databases">
        <authorList>
            <person name="Magalhaes I.L.F."/>
            <person name="Oliveira U."/>
            <person name="Santos F.R."/>
            <person name="Vidigal T.H.D.A."/>
            <person name="Brescovit A.D."/>
            <person name="Santos A.J."/>
        </authorList>
    </citation>
    <scope>NUCLEOTIDE SEQUENCE</scope>
    <source>
        <tissue evidence="1">Shoot tissue taken approximately 20 cm above the soil surface</tissue>
    </source>
</reference>
<proteinExistence type="predicted"/>
<protein>
    <submittedName>
        <fullName evidence="1">Uncharacterized protein</fullName>
    </submittedName>
</protein>
<sequence>MRTISLLSYYSTYGSTCPWVVAI</sequence>
<dbReference type="EMBL" id="GBRH01226504">
    <property type="protein sequence ID" value="JAD71391.1"/>
    <property type="molecule type" value="Transcribed_RNA"/>
</dbReference>
<reference evidence="1" key="2">
    <citation type="journal article" date="2015" name="Data Brief">
        <title>Shoot transcriptome of the giant reed, Arundo donax.</title>
        <authorList>
            <person name="Barrero R.A."/>
            <person name="Guerrero F.D."/>
            <person name="Moolhuijzen P."/>
            <person name="Goolsby J.A."/>
            <person name="Tidwell J."/>
            <person name="Bellgard S.E."/>
            <person name="Bellgard M.I."/>
        </authorList>
    </citation>
    <scope>NUCLEOTIDE SEQUENCE</scope>
    <source>
        <tissue evidence="1">Shoot tissue taken approximately 20 cm above the soil surface</tissue>
    </source>
</reference>
<evidence type="ECO:0000313" key="1">
    <source>
        <dbReference type="EMBL" id="JAD71391.1"/>
    </source>
</evidence>
<organism evidence="1">
    <name type="scientific">Arundo donax</name>
    <name type="common">Giant reed</name>
    <name type="synonym">Donax arundinaceus</name>
    <dbReference type="NCBI Taxonomy" id="35708"/>
    <lineage>
        <taxon>Eukaryota</taxon>
        <taxon>Viridiplantae</taxon>
        <taxon>Streptophyta</taxon>
        <taxon>Embryophyta</taxon>
        <taxon>Tracheophyta</taxon>
        <taxon>Spermatophyta</taxon>
        <taxon>Magnoliopsida</taxon>
        <taxon>Liliopsida</taxon>
        <taxon>Poales</taxon>
        <taxon>Poaceae</taxon>
        <taxon>PACMAD clade</taxon>
        <taxon>Arundinoideae</taxon>
        <taxon>Arundineae</taxon>
        <taxon>Arundo</taxon>
    </lineage>
</organism>
<name>A0A0A9C745_ARUDO</name>
<dbReference type="AlphaFoldDB" id="A0A0A9C745"/>